<keyword evidence="2" id="KW-1185">Reference proteome</keyword>
<proteinExistence type="predicted"/>
<dbReference type="InterPro" id="IPR021607">
    <property type="entry name" value="DUF3224"/>
</dbReference>
<protein>
    <recommendedName>
        <fullName evidence="3">DUF3224 domain-containing protein</fullName>
    </recommendedName>
</protein>
<evidence type="ECO:0008006" key="3">
    <source>
        <dbReference type="Google" id="ProtNLM"/>
    </source>
</evidence>
<dbReference type="AlphaFoldDB" id="A0A7W3N544"/>
<dbReference type="RefSeq" id="WP_182708174.1">
    <property type="nucleotide sequence ID" value="NZ_JACJII010000001.1"/>
</dbReference>
<organism evidence="1 2">
    <name type="scientific">Thermomonospora cellulosilytica</name>
    <dbReference type="NCBI Taxonomy" id="1411118"/>
    <lineage>
        <taxon>Bacteria</taxon>
        <taxon>Bacillati</taxon>
        <taxon>Actinomycetota</taxon>
        <taxon>Actinomycetes</taxon>
        <taxon>Streptosporangiales</taxon>
        <taxon>Thermomonosporaceae</taxon>
        <taxon>Thermomonospora</taxon>
    </lineage>
</organism>
<comment type="caution">
    <text evidence="1">The sequence shown here is derived from an EMBL/GenBank/DDBJ whole genome shotgun (WGS) entry which is preliminary data.</text>
</comment>
<reference evidence="1 2" key="1">
    <citation type="submission" date="2020-08" db="EMBL/GenBank/DDBJ databases">
        <title>Sequencing the genomes of 1000 actinobacteria strains.</title>
        <authorList>
            <person name="Klenk H.-P."/>
        </authorList>
    </citation>
    <scope>NUCLEOTIDE SEQUENCE [LARGE SCALE GENOMIC DNA]</scope>
    <source>
        <strain evidence="1 2">DSM 45823</strain>
    </source>
</reference>
<dbReference type="SUPFAM" id="SSF159238">
    <property type="entry name" value="SO1590-like"/>
    <property type="match status" value="1"/>
</dbReference>
<dbReference type="Proteomes" id="UP000539313">
    <property type="component" value="Unassembled WGS sequence"/>
</dbReference>
<sequence>MTQRASGTFDITGWDEYATDARPGGITLGRVRVTKAFHGDLEGTSVTEIQTVHTESGPAAYVGIERFEGSVHGRKGTFVLQHSAGGGADGQWLTWRIVSTSGTGELAGLSGEGQIIVDEDGGHSYTLDYELP</sequence>
<dbReference type="InterPro" id="IPR023159">
    <property type="entry name" value="SO1590-like_sf"/>
</dbReference>
<dbReference type="Gene3D" id="2.40.350.10">
    <property type="entry name" value="SO1590-like"/>
    <property type="match status" value="1"/>
</dbReference>
<accession>A0A7W3N544</accession>
<dbReference type="Pfam" id="PF11528">
    <property type="entry name" value="DUF3224"/>
    <property type="match status" value="1"/>
</dbReference>
<gene>
    <name evidence="1" type="ORF">HNR21_006574</name>
</gene>
<dbReference type="EMBL" id="JACJII010000001">
    <property type="protein sequence ID" value="MBA9007692.1"/>
    <property type="molecule type" value="Genomic_DNA"/>
</dbReference>
<evidence type="ECO:0000313" key="1">
    <source>
        <dbReference type="EMBL" id="MBA9007692.1"/>
    </source>
</evidence>
<evidence type="ECO:0000313" key="2">
    <source>
        <dbReference type="Proteomes" id="UP000539313"/>
    </source>
</evidence>
<name>A0A7W3N544_9ACTN</name>